<keyword evidence="3" id="KW-0597">Phosphoprotein</keyword>
<keyword evidence="4" id="KW-0808">Transferase</keyword>
<protein>
    <recommendedName>
        <fullName evidence="2">histidine kinase</fullName>
        <ecNumber evidence="2">2.7.13.3</ecNumber>
    </recommendedName>
</protein>
<feature type="domain" description="PAC" evidence="9">
    <location>
        <begin position="350"/>
        <end position="404"/>
    </location>
</feature>
<dbReference type="FunFam" id="3.30.450.20:FF:000099">
    <property type="entry name" value="Sensory box sensor histidine kinase"/>
    <property type="match status" value="1"/>
</dbReference>
<dbReference type="Gene3D" id="3.30.565.10">
    <property type="entry name" value="Histidine kinase-like ATPase, C-terminal domain"/>
    <property type="match status" value="1"/>
</dbReference>
<dbReference type="Pfam" id="PF02518">
    <property type="entry name" value="HATPase_c"/>
    <property type="match status" value="1"/>
</dbReference>
<dbReference type="Pfam" id="PF08448">
    <property type="entry name" value="PAS_4"/>
    <property type="match status" value="1"/>
</dbReference>
<dbReference type="Proteomes" id="UP000245489">
    <property type="component" value="Unassembled WGS sequence"/>
</dbReference>
<dbReference type="SUPFAM" id="SSF55874">
    <property type="entry name" value="ATPase domain of HSP90 chaperone/DNA topoisomerase II/histidine kinase"/>
    <property type="match status" value="1"/>
</dbReference>
<sequence length="664" mass="76200">MKPNNSIPLSSPLAEAVSHDGTFSLAVLESSPDCLKIIDTNGRLLFMNTNGQYLMEIDNFDSLKNKRWSDLWEKDYQETVENAINQALVGQTAQFTAPCYTVKGTPKWWNVIVSPVANKSGNISQLIATSRDITEQKKYEENLRKTQEKLHGGLKVANLALAEVNYLTNTIELSPEAAIMYGLSTERLKISREEWHNTFHPDYKNALEEEIDKSLKLNNSHSIEVEHPIILPCGDIRWLKVNKQIYFDTNSLSFKPLYSILAVQDITQKKKAEEEIKESENRFRTLANSIPQLAWMMDAQGKISWYNDRWYNYTGTTYDEMMKNGWQHIHHPDLMEGVVAHFKKAILTGEEWEDTFLLKSKHGDYKWFLSRAIPLRNDNGEIVQWFGTNTDISVQKESQEALNLLNASLEDKVRVRTEELMAKNLELEQMNNELSSFSFVASHDLQEPLRKIRAFSTRILETETFSERTTDYFNRIISAGERMQNLINDLLNFSRTNATELKFSSCNLNEIIEEIKNFSAEIIIEKDAIFDIEELPTIHSVRTFLSQLFSNLINNALKYSKKDTIPHIKINSFIISGENINLPNVDIQKTYYCISVTDNGIGFEQEYAQKIFELFKRLHGKSEYSGTGVGLTICKKIVSRLNGFIIATSKLNHGATFTIYLPKS</sequence>
<feature type="domain" description="PAC" evidence="9">
    <location>
        <begin position="91"/>
        <end position="145"/>
    </location>
</feature>
<evidence type="ECO:0000313" key="10">
    <source>
        <dbReference type="EMBL" id="PWK27138.1"/>
    </source>
</evidence>
<dbReference type="InterPro" id="IPR000700">
    <property type="entry name" value="PAS-assoc_C"/>
</dbReference>
<comment type="catalytic activity">
    <reaction evidence="1">
        <text>ATP + protein L-histidine = ADP + protein N-phospho-L-histidine.</text>
        <dbReference type="EC" id="2.7.13.3"/>
    </reaction>
</comment>
<evidence type="ECO:0000259" key="7">
    <source>
        <dbReference type="PROSITE" id="PS50109"/>
    </source>
</evidence>
<dbReference type="PANTHER" id="PTHR43304:SF1">
    <property type="entry name" value="PAC DOMAIN-CONTAINING PROTEIN"/>
    <property type="match status" value="1"/>
</dbReference>
<dbReference type="PANTHER" id="PTHR43304">
    <property type="entry name" value="PHYTOCHROME-LIKE PROTEIN CPH1"/>
    <property type="match status" value="1"/>
</dbReference>
<dbReference type="InterPro" id="IPR036097">
    <property type="entry name" value="HisK_dim/P_sf"/>
</dbReference>
<evidence type="ECO:0000256" key="6">
    <source>
        <dbReference type="SAM" id="Coils"/>
    </source>
</evidence>
<reference evidence="10 11" key="1">
    <citation type="submission" date="2018-05" db="EMBL/GenBank/DDBJ databases">
        <title>Genomic Encyclopedia of Archaeal and Bacterial Type Strains, Phase II (KMG-II): from individual species to whole genera.</title>
        <authorList>
            <person name="Goeker M."/>
        </authorList>
    </citation>
    <scope>NUCLEOTIDE SEQUENCE [LARGE SCALE GENOMIC DNA]</scope>
    <source>
        <strain evidence="10 11">DSM 22214</strain>
    </source>
</reference>
<dbReference type="Pfam" id="PF00512">
    <property type="entry name" value="HisKA"/>
    <property type="match status" value="1"/>
</dbReference>
<feature type="coiled-coil region" evidence="6">
    <location>
        <begin position="262"/>
        <end position="289"/>
    </location>
</feature>
<dbReference type="GO" id="GO:0000155">
    <property type="term" value="F:phosphorelay sensor kinase activity"/>
    <property type="evidence" value="ECO:0007669"/>
    <property type="project" value="InterPro"/>
</dbReference>
<dbReference type="InterPro" id="IPR036890">
    <property type="entry name" value="HATPase_C_sf"/>
</dbReference>
<dbReference type="Pfam" id="PF08447">
    <property type="entry name" value="PAS_3"/>
    <property type="match status" value="2"/>
</dbReference>
<dbReference type="SMART" id="SM00086">
    <property type="entry name" value="PAC"/>
    <property type="match status" value="2"/>
</dbReference>
<dbReference type="InterPro" id="IPR035965">
    <property type="entry name" value="PAS-like_dom_sf"/>
</dbReference>
<dbReference type="PROSITE" id="PS50109">
    <property type="entry name" value="HIS_KIN"/>
    <property type="match status" value="1"/>
</dbReference>
<comment type="caution">
    <text evidence="10">The sequence shown here is derived from an EMBL/GenBank/DDBJ whole genome shotgun (WGS) entry which is preliminary data.</text>
</comment>
<dbReference type="Gene3D" id="3.30.450.20">
    <property type="entry name" value="PAS domain"/>
    <property type="match status" value="3"/>
</dbReference>
<dbReference type="PROSITE" id="PS50113">
    <property type="entry name" value="PAC"/>
    <property type="match status" value="3"/>
</dbReference>
<dbReference type="EC" id="2.7.13.3" evidence="2"/>
<dbReference type="InterPro" id="IPR004358">
    <property type="entry name" value="Sig_transdc_His_kin-like_C"/>
</dbReference>
<dbReference type="SMART" id="SM00387">
    <property type="entry name" value="HATPase_c"/>
    <property type="match status" value="1"/>
</dbReference>
<dbReference type="CDD" id="cd00130">
    <property type="entry name" value="PAS"/>
    <property type="match status" value="2"/>
</dbReference>
<evidence type="ECO:0000256" key="5">
    <source>
        <dbReference type="ARBA" id="ARBA00022777"/>
    </source>
</evidence>
<dbReference type="InterPro" id="IPR013655">
    <property type="entry name" value="PAS_fold_3"/>
</dbReference>
<evidence type="ECO:0000259" key="8">
    <source>
        <dbReference type="PROSITE" id="PS50112"/>
    </source>
</evidence>
<evidence type="ECO:0000256" key="3">
    <source>
        <dbReference type="ARBA" id="ARBA00022553"/>
    </source>
</evidence>
<dbReference type="InterPro" id="IPR000014">
    <property type="entry name" value="PAS"/>
</dbReference>
<organism evidence="10 11">
    <name type="scientific">Arcicella aurantiaca</name>
    <dbReference type="NCBI Taxonomy" id="591202"/>
    <lineage>
        <taxon>Bacteria</taxon>
        <taxon>Pseudomonadati</taxon>
        <taxon>Bacteroidota</taxon>
        <taxon>Cytophagia</taxon>
        <taxon>Cytophagales</taxon>
        <taxon>Flectobacillaceae</taxon>
        <taxon>Arcicella</taxon>
    </lineage>
</organism>
<dbReference type="InterPro" id="IPR005467">
    <property type="entry name" value="His_kinase_dom"/>
</dbReference>
<dbReference type="PRINTS" id="PR00344">
    <property type="entry name" value="BCTRLSENSOR"/>
</dbReference>
<dbReference type="SMART" id="SM00388">
    <property type="entry name" value="HisKA"/>
    <property type="match status" value="1"/>
</dbReference>
<feature type="domain" description="Histidine kinase" evidence="7">
    <location>
        <begin position="440"/>
        <end position="664"/>
    </location>
</feature>
<dbReference type="PROSITE" id="PS50112">
    <property type="entry name" value="PAS"/>
    <property type="match status" value="1"/>
</dbReference>
<evidence type="ECO:0000313" key="11">
    <source>
        <dbReference type="Proteomes" id="UP000245489"/>
    </source>
</evidence>
<evidence type="ECO:0000256" key="1">
    <source>
        <dbReference type="ARBA" id="ARBA00000085"/>
    </source>
</evidence>
<name>A0A316EC21_9BACT</name>
<keyword evidence="11" id="KW-1185">Reference proteome</keyword>
<feature type="domain" description="PAS" evidence="8">
    <location>
        <begin position="279"/>
        <end position="349"/>
    </location>
</feature>
<dbReference type="RefSeq" id="WP_109742703.1">
    <property type="nucleotide sequence ID" value="NZ_QGGO01000008.1"/>
</dbReference>
<feature type="domain" description="PAC" evidence="9">
    <location>
        <begin position="223"/>
        <end position="278"/>
    </location>
</feature>
<dbReference type="CDD" id="cd00082">
    <property type="entry name" value="HisKA"/>
    <property type="match status" value="1"/>
</dbReference>
<dbReference type="InterPro" id="IPR001610">
    <property type="entry name" value="PAC"/>
</dbReference>
<dbReference type="SUPFAM" id="SSF47384">
    <property type="entry name" value="Homodimeric domain of signal transducing histidine kinase"/>
    <property type="match status" value="1"/>
</dbReference>
<evidence type="ECO:0000256" key="4">
    <source>
        <dbReference type="ARBA" id="ARBA00022679"/>
    </source>
</evidence>
<dbReference type="InterPro" id="IPR013656">
    <property type="entry name" value="PAS_4"/>
</dbReference>
<keyword evidence="6" id="KW-0175">Coiled coil</keyword>
<dbReference type="InterPro" id="IPR003594">
    <property type="entry name" value="HATPase_dom"/>
</dbReference>
<accession>A0A316EC21</accession>
<dbReference type="SMART" id="SM00091">
    <property type="entry name" value="PAS"/>
    <property type="match status" value="3"/>
</dbReference>
<evidence type="ECO:0000256" key="2">
    <source>
        <dbReference type="ARBA" id="ARBA00012438"/>
    </source>
</evidence>
<dbReference type="AlphaFoldDB" id="A0A316EC21"/>
<dbReference type="InterPro" id="IPR052162">
    <property type="entry name" value="Sensor_kinase/Photoreceptor"/>
</dbReference>
<dbReference type="NCBIfam" id="TIGR00229">
    <property type="entry name" value="sensory_box"/>
    <property type="match status" value="3"/>
</dbReference>
<evidence type="ECO:0000259" key="9">
    <source>
        <dbReference type="PROSITE" id="PS50113"/>
    </source>
</evidence>
<keyword evidence="5" id="KW-0418">Kinase</keyword>
<proteinExistence type="predicted"/>
<dbReference type="OrthoDB" id="9766459at2"/>
<gene>
    <name evidence="10" type="ORF">LV89_01952</name>
</gene>
<dbReference type="SUPFAM" id="SSF55785">
    <property type="entry name" value="PYP-like sensor domain (PAS domain)"/>
    <property type="match status" value="3"/>
</dbReference>
<dbReference type="EMBL" id="QGGO01000008">
    <property type="protein sequence ID" value="PWK27138.1"/>
    <property type="molecule type" value="Genomic_DNA"/>
</dbReference>
<dbReference type="InterPro" id="IPR003661">
    <property type="entry name" value="HisK_dim/P_dom"/>
</dbReference>
<dbReference type="Gene3D" id="1.10.287.130">
    <property type="match status" value="1"/>
</dbReference>